<reference evidence="3" key="1">
    <citation type="journal article" date="2019" name="Int. J. Syst. Evol. Microbiol.">
        <title>The Global Catalogue of Microorganisms (GCM) 10K type strain sequencing project: providing services to taxonomists for standard genome sequencing and annotation.</title>
        <authorList>
            <consortium name="The Broad Institute Genomics Platform"/>
            <consortium name="The Broad Institute Genome Sequencing Center for Infectious Disease"/>
            <person name="Wu L."/>
            <person name="Ma J."/>
        </authorList>
    </citation>
    <scope>NUCLEOTIDE SEQUENCE [LARGE SCALE GENOMIC DNA]</scope>
    <source>
        <strain evidence="3">ICMP 257</strain>
    </source>
</reference>
<dbReference type="Proteomes" id="UP001595908">
    <property type="component" value="Unassembled WGS sequence"/>
</dbReference>
<feature type="region of interest" description="Disordered" evidence="1">
    <location>
        <begin position="255"/>
        <end position="323"/>
    </location>
</feature>
<dbReference type="RefSeq" id="WP_157841787.1">
    <property type="nucleotide sequence ID" value="NZ_JBHSJE010000016.1"/>
</dbReference>
<feature type="region of interest" description="Disordered" evidence="1">
    <location>
        <begin position="492"/>
        <end position="517"/>
    </location>
</feature>
<feature type="region of interest" description="Disordered" evidence="1">
    <location>
        <begin position="138"/>
        <end position="228"/>
    </location>
</feature>
<feature type="compositionally biased region" description="Basic and acidic residues" evidence="1">
    <location>
        <begin position="186"/>
        <end position="195"/>
    </location>
</feature>
<keyword evidence="3" id="KW-1185">Reference proteome</keyword>
<feature type="compositionally biased region" description="Pro residues" evidence="1">
    <location>
        <begin position="292"/>
        <end position="304"/>
    </location>
</feature>
<accession>A0ABV9VML6</accession>
<proteinExistence type="predicted"/>
<feature type="compositionally biased region" description="Basic and acidic residues" evidence="1">
    <location>
        <begin position="202"/>
        <end position="212"/>
    </location>
</feature>
<organism evidence="2 3">
    <name type="scientific">Streptomyces atroolivaceus</name>
    <dbReference type="NCBI Taxonomy" id="66869"/>
    <lineage>
        <taxon>Bacteria</taxon>
        <taxon>Bacillati</taxon>
        <taxon>Actinomycetota</taxon>
        <taxon>Actinomycetes</taxon>
        <taxon>Kitasatosporales</taxon>
        <taxon>Streptomycetaceae</taxon>
        <taxon>Streptomyces</taxon>
    </lineage>
</organism>
<dbReference type="GeneID" id="31237712"/>
<evidence type="ECO:0000313" key="3">
    <source>
        <dbReference type="Proteomes" id="UP001595908"/>
    </source>
</evidence>
<sequence>MAKAGRPQGGPRGQTEQANALAVFLRDLTKDFTVRELADRYKISKTSWGEYRAGTKLIELHLLQRVVRDLVRDERGRVTLTARAEKLHRLARDAESSTPPGAFTQAADRPDQILSDADTGVRESEELLQVLREVVTRLRETETSPHPPPAAPGEEPDAVSSEAAEQLARTRESKAAAENAQARVRGQREAVETKADSLPPSKDPRSHSDTRDGVPPSGSASRTAGKKRWRAPAQWAALAALVAVLIIANHKHRADDRPDTASLLNPPEQSQQTTTPTGPRSHPTNPMAPVEAPTPRPSSAPPPSHQASTAPQKPQPQGGKAGTVAATHSHLYRITPDSKIEEYTGKSGTWTVIRKRTERIFTSPTTLYATDGRTGNIEEYDRSKKTWTVIGGPGSHFAATATHLYGVGPDHQGTFEYSGTPGIWHKVRDATERIFTSPTTLYATDTAGGKLQEYNRSKKTWTPIGDPLSSFAATKNHLYSVSTDLSSIHEYSSPPRCGGPVEGEQGRGLRAGHCSRW</sequence>
<dbReference type="SUPFAM" id="SSF50965">
    <property type="entry name" value="Galactose oxidase, central domain"/>
    <property type="match status" value="1"/>
</dbReference>
<protein>
    <submittedName>
        <fullName evidence="2">Uncharacterized protein</fullName>
    </submittedName>
</protein>
<dbReference type="EMBL" id="JBHSJE010000016">
    <property type="protein sequence ID" value="MFC4983355.1"/>
    <property type="molecule type" value="Genomic_DNA"/>
</dbReference>
<evidence type="ECO:0000256" key="1">
    <source>
        <dbReference type="SAM" id="MobiDB-lite"/>
    </source>
</evidence>
<gene>
    <name evidence="2" type="ORF">ACFPL4_34330</name>
</gene>
<dbReference type="InterPro" id="IPR011043">
    <property type="entry name" value="Gal_Oxase/kelch_b-propeller"/>
</dbReference>
<evidence type="ECO:0000313" key="2">
    <source>
        <dbReference type="EMBL" id="MFC4983355.1"/>
    </source>
</evidence>
<name>A0ABV9VML6_STRAZ</name>
<comment type="caution">
    <text evidence="2">The sequence shown here is derived from an EMBL/GenBank/DDBJ whole genome shotgun (WGS) entry which is preliminary data.</text>
</comment>
<feature type="region of interest" description="Disordered" evidence="1">
    <location>
        <begin position="90"/>
        <end position="111"/>
    </location>
</feature>
<feature type="compositionally biased region" description="Low complexity" evidence="1">
    <location>
        <begin position="266"/>
        <end position="279"/>
    </location>
</feature>